<feature type="chain" id="PRO_5034022173" description="DUF3617 domain-containing protein" evidence="1">
    <location>
        <begin position="22"/>
        <end position="142"/>
    </location>
</feature>
<sequence length="142" mass="15158">MKKTISVLFALLTLASSTANAAGKDDLWESKISIEGMEMMGMAIPSQKICTQAGRSMDPNDAMKGQDGCTVSDYKNAGTKSSWKYKCTGAQPMSGSAEMNATANEYTIKMKTQTAQGNMNMTANGKKIGSCNYETDGPQAKK</sequence>
<dbReference type="KEGG" id="mpau:ZMTM_10130"/>
<dbReference type="InterPro" id="IPR022061">
    <property type="entry name" value="DUF3617"/>
</dbReference>
<feature type="signal peptide" evidence="1">
    <location>
        <begin position="1"/>
        <end position="21"/>
    </location>
</feature>
<evidence type="ECO:0008006" key="4">
    <source>
        <dbReference type="Google" id="ProtNLM"/>
    </source>
</evidence>
<accession>A0A8D5FYY2</accession>
<evidence type="ECO:0000313" key="3">
    <source>
        <dbReference type="Proteomes" id="UP000826722"/>
    </source>
</evidence>
<name>A0A8D5FYY2_9PROT</name>
<dbReference type="Pfam" id="PF12276">
    <property type="entry name" value="DUF3617"/>
    <property type="match status" value="1"/>
</dbReference>
<protein>
    <recommendedName>
        <fullName evidence="4">DUF3617 domain-containing protein</fullName>
    </recommendedName>
</protein>
<keyword evidence="1" id="KW-0732">Signal</keyword>
<reference evidence="2" key="1">
    <citation type="journal article" date="2021" name="Arch. Microbiol.">
        <title>Methyloradius palustris gen. nov., sp. nov., a methanol-oxidizing bacterium isolated from snow.</title>
        <authorList>
            <person name="Miyadera T."/>
            <person name="Kojima H."/>
            <person name="Fukui M."/>
        </authorList>
    </citation>
    <scope>NUCLEOTIDE SEQUENCE</scope>
    <source>
        <strain evidence="2">Zm11</strain>
    </source>
</reference>
<evidence type="ECO:0000313" key="2">
    <source>
        <dbReference type="EMBL" id="BCM24754.1"/>
    </source>
</evidence>
<evidence type="ECO:0000256" key="1">
    <source>
        <dbReference type="SAM" id="SignalP"/>
    </source>
</evidence>
<dbReference type="EMBL" id="AP024110">
    <property type="protein sequence ID" value="BCM24754.1"/>
    <property type="molecule type" value="Genomic_DNA"/>
</dbReference>
<keyword evidence="3" id="KW-1185">Reference proteome</keyword>
<dbReference type="Proteomes" id="UP000826722">
    <property type="component" value="Chromosome"/>
</dbReference>
<gene>
    <name evidence="2" type="ORF">ZMTM_10130</name>
</gene>
<dbReference type="AlphaFoldDB" id="A0A8D5FYY2"/>
<organism evidence="2 3">
    <name type="scientific">Methyloradius palustris</name>
    <dbReference type="NCBI Taxonomy" id="2778876"/>
    <lineage>
        <taxon>Bacteria</taxon>
        <taxon>Pseudomonadati</taxon>
        <taxon>Pseudomonadota</taxon>
        <taxon>Betaproteobacteria</taxon>
        <taxon>Nitrosomonadales</taxon>
        <taxon>Methylophilaceae</taxon>
        <taxon>Methyloradius</taxon>
    </lineage>
</organism>
<proteinExistence type="predicted"/>
<dbReference type="RefSeq" id="WP_221765251.1">
    <property type="nucleotide sequence ID" value="NZ_AP024110.1"/>
</dbReference>